<comment type="caution">
    <text evidence="1">The sequence shown here is derived from an EMBL/GenBank/DDBJ whole genome shotgun (WGS) entry which is preliminary data.</text>
</comment>
<dbReference type="EMBL" id="AAKGZS010000040">
    <property type="protein sequence ID" value="ECR6709222.1"/>
    <property type="molecule type" value="Genomic_DNA"/>
</dbReference>
<proteinExistence type="predicted"/>
<gene>
    <name evidence="1" type="ORF">F2B06_13490</name>
</gene>
<reference evidence="1" key="1">
    <citation type="submission" date="2019-09" db="EMBL/GenBank/DDBJ databases">
        <authorList>
            <consortium name="GenomeTrakr network: Whole genome sequencing for foodborne pathogen traceback"/>
        </authorList>
    </citation>
    <scope>NUCLEOTIDE SEQUENCE</scope>
    <source>
        <strain evidence="1">ADRDL-2854</strain>
    </source>
</reference>
<sequence>MSAGVCLRVLQKVNGGLTWGMAPCGNPPPSGRVSGGDPSRIKIGTLKGPPIFSWTVQQLRGDVVKK</sequence>
<organism evidence="1">
    <name type="scientific">Salmonella enterica</name>
    <name type="common">Salmonella choleraesuis</name>
    <dbReference type="NCBI Taxonomy" id="28901"/>
    <lineage>
        <taxon>Bacteria</taxon>
        <taxon>Pseudomonadati</taxon>
        <taxon>Pseudomonadota</taxon>
        <taxon>Gammaproteobacteria</taxon>
        <taxon>Enterobacterales</taxon>
        <taxon>Enterobacteriaceae</taxon>
        <taxon>Salmonella</taxon>
    </lineage>
</organism>
<evidence type="ECO:0000313" key="1">
    <source>
        <dbReference type="EMBL" id="ECR6709222.1"/>
    </source>
</evidence>
<dbReference type="AlphaFoldDB" id="A0A5Z3BTJ2"/>
<protein>
    <submittedName>
        <fullName evidence="1">Uncharacterized protein</fullName>
    </submittedName>
</protein>
<name>A0A5Z3BTJ2_SALER</name>
<accession>A0A5Z3BTJ2</accession>